<protein>
    <submittedName>
        <fullName evidence="2">Uncharacterized protein</fullName>
    </submittedName>
</protein>
<evidence type="ECO:0000256" key="1">
    <source>
        <dbReference type="SAM" id="MobiDB-lite"/>
    </source>
</evidence>
<sequence>DVVDSGTESIPTRRAARLSTSRTSPTGLPGASASAPTELVSQDLAALHSYIETFFTRMETQIQSQFQIFTDALGRLQTSMDALSSTVRGSLSDPPDPDRDEQSSFVFLFLVLFEWML</sequence>
<feature type="region of interest" description="Disordered" evidence="1">
    <location>
        <begin position="1"/>
        <end position="35"/>
    </location>
</feature>
<gene>
    <name evidence="2" type="ORF">GIB67_014750</name>
</gene>
<keyword evidence="3" id="KW-1185">Reference proteome</keyword>
<comment type="caution">
    <text evidence="2">The sequence shown here is derived from an EMBL/GenBank/DDBJ whole genome shotgun (WGS) entry which is preliminary data.</text>
</comment>
<accession>A0A7J7NV07</accession>
<evidence type="ECO:0000313" key="3">
    <source>
        <dbReference type="Proteomes" id="UP000541444"/>
    </source>
</evidence>
<feature type="compositionally biased region" description="Polar residues" evidence="1">
    <location>
        <begin position="1"/>
        <end position="10"/>
    </location>
</feature>
<dbReference type="Proteomes" id="UP000541444">
    <property type="component" value="Unassembled WGS sequence"/>
</dbReference>
<evidence type="ECO:0000313" key="2">
    <source>
        <dbReference type="EMBL" id="KAF6170933.1"/>
    </source>
</evidence>
<feature type="non-terminal residue" evidence="2">
    <location>
        <position position="117"/>
    </location>
</feature>
<organism evidence="2 3">
    <name type="scientific">Kingdonia uniflora</name>
    <dbReference type="NCBI Taxonomy" id="39325"/>
    <lineage>
        <taxon>Eukaryota</taxon>
        <taxon>Viridiplantae</taxon>
        <taxon>Streptophyta</taxon>
        <taxon>Embryophyta</taxon>
        <taxon>Tracheophyta</taxon>
        <taxon>Spermatophyta</taxon>
        <taxon>Magnoliopsida</taxon>
        <taxon>Ranunculales</taxon>
        <taxon>Circaeasteraceae</taxon>
        <taxon>Kingdonia</taxon>
    </lineage>
</organism>
<dbReference type="EMBL" id="JACGCM010000554">
    <property type="protein sequence ID" value="KAF6170933.1"/>
    <property type="molecule type" value="Genomic_DNA"/>
</dbReference>
<name>A0A7J7NV07_9MAGN</name>
<dbReference type="AlphaFoldDB" id="A0A7J7NV07"/>
<feature type="compositionally biased region" description="Low complexity" evidence="1">
    <location>
        <begin position="17"/>
        <end position="26"/>
    </location>
</feature>
<proteinExistence type="predicted"/>
<reference evidence="2 3" key="1">
    <citation type="journal article" date="2020" name="IScience">
        <title>Genome Sequencing of the Endangered Kingdonia uniflora (Circaeasteraceae, Ranunculales) Reveals Potential Mechanisms of Evolutionary Specialization.</title>
        <authorList>
            <person name="Sun Y."/>
            <person name="Deng T."/>
            <person name="Zhang A."/>
            <person name="Moore M.J."/>
            <person name="Landis J.B."/>
            <person name="Lin N."/>
            <person name="Zhang H."/>
            <person name="Zhang X."/>
            <person name="Huang J."/>
            <person name="Zhang X."/>
            <person name="Sun H."/>
            <person name="Wang H."/>
        </authorList>
    </citation>
    <scope>NUCLEOTIDE SEQUENCE [LARGE SCALE GENOMIC DNA]</scope>
    <source>
        <strain evidence="2">TB1705</strain>
        <tissue evidence="2">Leaf</tissue>
    </source>
</reference>